<organism evidence="8 9">
    <name type="scientific">Gordonia jinghuaiqii</name>
    <dbReference type="NCBI Taxonomy" id="2758710"/>
    <lineage>
        <taxon>Bacteria</taxon>
        <taxon>Bacillati</taxon>
        <taxon>Actinomycetota</taxon>
        <taxon>Actinomycetes</taxon>
        <taxon>Mycobacteriales</taxon>
        <taxon>Gordoniaceae</taxon>
        <taxon>Gordonia</taxon>
    </lineage>
</organism>
<gene>
    <name evidence="8" type="ORF">H1R19_12805</name>
</gene>
<comment type="subcellular location">
    <subcellularLocation>
        <location evidence="1">Membrane</location>
        <topology evidence="1">Multi-pass membrane protein</topology>
    </subcellularLocation>
</comment>
<evidence type="ECO:0000256" key="6">
    <source>
        <dbReference type="ARBA" id="ARBA00023136"/>
    </source>
</evidence>
<keyword evidence="6 7" id="KW-0472">Membrane</keyword>
<accession>A0A7D7LP67</accession>
<dbReference type="Pfam" id="PF00860">
    <property type="entry name" value="Xan_ur_permease"/>
    <property type="match status" value="1"/>
</dbReference>
<reference evidence="9" key="1">
    <citation type="submission" date="2020-07" db="EMBL/GenBank/DDBJ databases">
        <title>novel species isolated from the respiratory tract of Marmot.</title>
        <authorList>
            <person name="Zhang G."/>
        </authorList>
    </citation>
    <scope>NUCLEOTIDE SEQUENCE [LARGE SCALE GENOMIC DNA]</scope>
    <source>
        <strain evidence="9">686</strain>
    </source>
</reference>
<feature type="transmembrane region" description="Helical" evidence="7">
    <location>
        <begin position="101"/>
        <end position="120"/>
    </location>
</feature>
<evidence type="ECO:0000256" key="5">
    <source>
        <dbReference type="ARBA" id="ARBA00022989"/>
    </source>
</evidence>
<dbReference type="EMBL" id="CP059491">
    <property type="protein sequence ID" value="QMS99864.1"/>
    <property type="molecule type" value="Genomic_DNA"/>
</dbReference>
<keyword evidence="3" id="KW-0813">Transport</keyword>
<protein>
    <submittedName>
        <fullName evidence="8">Purine/pyrimidine permease</fullName>
    </submittedName>
</protein>
<keyword evidence="9" id="KW-1185">Reference proteome</keyword>
<feature type="transmembrane region" description="Helical" evidence="7">
    <location>
        <begin position="235"/>
        <end position="255"/>
    </location>
</feature>
<dbReference type="NCBIfam" id="NF037981">
    <property type="entry name" value="NCS2_1"/>
    <property type="match status" value="1"/>
</dbReference>
<dbReference type="GO" id="GO:0005886">
    <property type="term" value="C:plasma membrane"/>
    <property type="evidence" value="ECO:0007669"/>
    <property type="project" value="TreeGrafter"/>
</dbReference>
<evidence type="ECO:0000256" key="1">
    <source>
        <dbReference type="ARBA" id="ARBA00004141"/>
    </source>
</evidence>
<evidence type="ECO:0000256" key="7">
    <source>
        <dbReference type="SAM" id="Phobius"/>
    </source>
</evidence>
<feature type="transmembrane region" description="Helical" evidence="7">
    <location>
        <begin position="198"/>
        <end position="215"/>
    </location>
</feature>
<feature type="transmembrane region" description="Helical" evidence="7">
    <location>
        <begin position="348"/>
        <end position="369"/>
    </location>
</feature>
<comment type="similarity">
    <text evidence="2">Belongs to the nucleobase:cation symporter-2 (NCS2) (TC 2.A.40) family.</text>
</comment>
<dbReference type="PANTHER" id="PTHR42810">
    <property type="entry name" value="PURINE PERMEASE C1399.01C-RELATED"/>
    <property type="match status" value="1"/>
</dbReference>
<feature type="transmembrane region" description="Helical" evidence="7">
    <location>
        <begin position="414"/>
        <end position="432"/>
    </location>
</feature>
<feature type="transmembrane region" description="Helical" evidence="7">
    <location>
        <begin position="27"/>
        <end position="45"/>
    </location>
</feature>
<keyword evidence="4 7" id="KW-0812">Transmembrane</keyword>
<feature type="transmembrane region" description="Helical" evidence="7">
    <location>
        <begin position="171"/>
        <end position="191"/>
    </location>
</feature>
<feature type="transmembrane region" description="Helical" evidence="7">
    <location>
        <begin position="51"/>
        <end position="69"/>
    </location>
</feature>
<dbReference type="GO" id="GO:0042907">
    <property type="term" value="F:xanthine transmembrane transporter activity"/>
    <property type="evidence" value="ECO:0007669"/>
    <property type="project" value="TreeGrafter"/>
</dbReference>
<evidence type="ECO:0000256" key="4">
    <source>
        <dbReference type="ARBA" id="ARBA00022692"/>
    </source>
</evidence>
<evidence type="ECO:0000256" key="3">
    <source>
        <dbReference type="ARBA" id="ARBA00022448"/>
    </source>
</evidence>
<feature type="transmembrane region" description="Helical" evidence="7">
    <location>
        <begin position="76"/>
        <end position="95"/>
    </location>
</feature>
<sequence length="458" mass="47269">MEQVPFKAGFDDRVPTRRAVFYGGQHLLALTGLWVFPASLGAALALEQRDVAYVIQGCFLLAGLVTVLSSSRILKLPIVQGPTAAILVALISIGATSGLGTAFGSMFVAGLLSLALAIPFKRLGIYGHIAKFVSNPIVFGTMFLVLGAQLAGIGVGGWFGQEGTPSYGWPSVFVALAGLVTVILCMALGGGTLVKRGAVVWGIAVGTVVAWITGVSDVPDVSGSSILGTPELLPFGFSVSWAGVFLMMIAFLQAASESMGVYGLLGRWSGKAIGVDQANRGLSAEFIGSAVGGLFGGIGTTSYPENAGVLRITGIASRMVTAAAGVICIVLSCIPKFAMFLAGLPGPALSAAATILFGVIAFSGVQQLASVEWDDLNILVGAVCFIVPLGLQFMPADLIAELPDAASSVLTSPMMVSTLLLLTVHPLLNIGLRRFLESRRTPIEHTADLDAENVGVSQ</sequence>
<dbReference type="RefSeq" id="WP_219849216.1">
    <property type="nucleotide sequence ID" value="NZ_CP059491.1"/>
</dbReference>
<proteinExistence type="inferred from homology"/>
<dbReference type="KEGG" id="gji:H1R19_12805"/>
<feature type="transmembrane region" description="Helical" evidence="7">
    <location>
        <begin position="376"/>
        <end position="394"/>
    </location>
</feature>
<feature type="transmembrane region" description="Helical" evidence="7">
    <location>
        <begin position="132"/>
        <end position="159"/>
    </location>
</feature>
<evidence type="ECO:0000313" key="9">
    <source>
        <dbReference type="Proteomes" id="UP000515663"/>
    </source>
</evidence>
<dbReference type="AlphaFoldDB" id="A0A7D7LP67"/>
<dbReference type="InterPro" id="IPR006043">
    <property type="entry name" value="NCS2"/>
</dbReference>
<feature type="transmembrane region" description="Helical" evidence="7">
    <location>
        <begin position="320"/>
        <end position="342"/>
    </location>
</feature>
<dbReference type="Proteomes" id="UP000515663">
    <property type="component" value="Chromosome"/>
</dbReference>
<evidence type="ECO:0000313" key="8">
    <source>
        <dbReference type="EMBL" id="QMS99864.1"/>
    </source>
</evidence>
<dbReference type="PANTHER" id="PTHR42810:SF2">
    <property type="entry name" value="PURINE PERMEASE C1399.01C-RELATED"/>
    <property type="match status" value="1"/>
</dbReference>
<evidence type="ECO:0000256" key="2">
    <source>
        <dbReference type="ARBA" id="ARBA00008821"/>
    </source>
</evidence>
<name>A0A7D7LP67_9ACTN</name>
<keyword evidence="5 7" id="KW-1133">Transmembrane helix</keyword>